<feature type="transmembrane region" description="Helical" evidence="9">
    <location>
        <begin position="6"/>
        <end position="26"/>
    </location>
</feature>
<dbReference type="PANTHER" id="PTHR24421">
    <property type="entry name" value="NITRATE/NITRITE SENSOR PROTEIN NARX-RELATED"/>
    <property type="match status" value="1"/>
</dbReference>
<keyword evidence="6" id="KW-0418">Kinase</keyword>
<dbReference type="Gene3D" id="1.20.5.1930">
    <property type="match status" value="1"/>
</dbReference>
<dbReference type="RefSeq" id="WP_232175880.1">
    <property type="nucleotide sequence ID" value="NZ_JAJPWV010000001.1"/>
</dbReference>
<dbReference type="CDD" id="cd16917">
    <property type="entry name" value="HATPase_UhpB-NarQ-NarX-like"/>
    <property type="match status" value="1"/>
</dbReference>
<sequence>MSQITYFILGTSSMLMMIVAIIWFVYNYQRKLEQKTKEYTNIEQLMQRQELQPAYAVIQGQEDERKRIAEELHDNIGGLLATLKIYSDLNLVKEDPTDIKRLNEKISLLTDKLSEEVRKLSHEMDLRTLSGFGITVALQQLCEAVTSSGKLKCTALIELPAPLRDHVALHIYRIIQELITNTLKHAGATQSRIELNLIDQEITLIYEDNGCGFDSKTEKTGGMGLLNIRRRAELISGRLTMDSSPQGTTCILEVKND</sequence>
<comment type="caution">
    <text evidence="11">The sequence shown here is derived from an EMBL/GenBank/DDBJ whole genome shotgun (WGS) entry which is preliminary data.</text>
</comment>
<evidence type="ECO:0000256" key="5">
    <source>
        <dbReference type="ARBA" id="ARBA00022741"/>
    </source>
</evidence>
<keyword evidence="12" id="KW-1185">Reference proteome</keyword>
<dbReference type="EC" id="2.7.13.3" evidence="2"/>
<evidence type="ECO:0000256" key="7">
    <source>
        <dbReference type="ARBA" id="ARBA00022840"/>
    </source>
</evidence>
<evidence type="ECO:0000313" key="11">
    <source>
        <dbReference type="EMBL" id="MCD8739832.1"/>
    </source>
</evidence>
<evidence type="ECO:0000256" key="6">
    <source>
        <dbReference type="ARBA" id="ARBA00022777"/>
    </source>
</evidence>
<keyword evidence="9" id="KW-0812">Transmembrane</keyword>
<dbReference type="SMART" id="SM00387">
    <property type="entry name" value="HATPase_c"/>
    <property type="match status" value="1"/>
</dbReference>
<reference evidence="11 12" key="1">
    <citation type="submission" date="2021-12" db="EMBL/GenBank/DDBJ databases">
        <title>Mucilaginibacter roseus genome.</title>
        <authorList>
            <person name="Ferreira J.R."/>
            <person name="Newman J.D."/>
        </authorList>
    </citation>
    <scope>NUCLEOTIDE SEQUENCE [LARGE SCALE GENOMIC DNA]</scope>
    <source>
        <strain evidence="11 12">LMG 28454</strain>
    </source>
</reference>
<keyword evidence="8" id="KW-0902">Two-component regulatory system</keyword>
<name>A0ABS8U1V4_9SPHI</name>
<evidence type="ECO:0000256" key="2">
    <source>
        <dbReference type="ARBA" id="ARBA00012438"/>
    </source>
</evidence>
<evidence type="ECO:0000313" key="12">
    <source>
        <dbReference type="Proteomes" id="UP001199919"/>
    </source>
</evidence>
<comment type="catalytic activity">
    <reaction evidence="1">
        <text>ATP + protein L-histidine = ADP + protein N-phospho-L-histidine.</text>
        <dbReference type="EC" id="2.7.13.3"/>
    </reaction>
</comment>
<evidence type="ECO:0000256" key="8">
    <source>
        <dbReference type="ARBA" id="ARBA00023012"/>
    </source>
</evidence>
<keyword evidence="9" id="KW-1133">Transmembrane helix</keyword>
<dbReference type="InterPro" id="IPR005467">
    <property type="entry name" value="His_kinase_dom"/>
</dbReference>
<dbReference type="InterPro" id="IPR036890">
    <property type="entry name" value="HATPase_C_sf"/>
</dbReference>
<evidence type="ECO:0000256" key="9">
    <source>
        <dbReference type="SAM" id="Phobius"/>
    </source>
</evidence>
<dbReference type="EMBL" id="JAJPWV010000001">
    <property type="protein sequence ID" value="MCD8739832.1"/>
    <property type="molecule type" value="Genomic_DNA"/>
</dbReference>
<feature type="domain" description="Histidine kinase" evidence="10">
    <location>
        <begin position="67"/>
        <end position="257"/>
    </location>
</feature>
<dbReference type="SUPFAM" id="SSF55874">
    <property type="entry name" value="ATPase domain of HSP90 chaperone/DNA topoisomerase II/histidine kinase"/>
    <property type="match status" value="1"/>
</dbReference>
<dbReference type="Pfam" id="PF07730">
    <property type="entry name" value="HisKA_3"/>
    <property type="match status" value="1"/>
</dbReference>
<keyword evidence="3" id="KW-0597">Phosphoprotein</keyword>
<dbReference type="InterPro" id="IPR050482">
    <property type="entry name" value="Sensor_HK_TwoCompSys"/>
</dbReference>
<dbReference type="GO" id="GO:0005524">
    <property type="term" value="F:ATP binding"/>
    <property type="evidence" value="ECO:0007669"/>
    <property type="project" value="UniProtKB-KW"/>
</dbReference>
<protein>
    <recommendedName>
        <fullName evidence="2">histidine kinase</fullName>
        <ecNumber evidence="2">2.7.13.3</ecNumber>
    </recommendedName>
</protein>
<evidence type="ECO:0000256" key="1">
    <source>
        <dbReference type="ARBA" id="ARBA00000085"/>
    </source>
</evidence>
<keyword evidence="9" id="KW-0472">Membrane</keyword>
<proteinExistence type="predicted"/>
<dbReference type="PANTHER" id="PTHR24421:SF10">
    <property type="entry name" value="NITRATE_NITRITE SENSOR PROTEIN NARQ"/>
    <property type="match status" value="1"/>
</dbReference>
<dbReference type="InterPro" id="IPR003594">
    <property type="entry name" value="HATPase_dom"/>
</dbReference>
<dbReference type="PROSITE" id="PS50109">
    <property type="entry name" value="HIS_KIN"/>
    <property type="match status" value="1"/>
</dbReference>
<organism evidence="11 12">
    <name type="scientific">Mucilaginibacter roseus</name>
    <dbReference type="NCBI Taxonomy" id="1528868"/>
    <lineage>
        <taxon>Bacteria</taxon>
        <taxon>Pseudomonadati</taxon>
        <taxon>Bacteroidota</taxon>
        <taxon>Sphingobacteriia</taxon>
        <taxon>Sphingobacteriales</taxon>
        <taxon>Sphingobacteriaceae</taxon>
        <taxon>Mucilaginibacter</taxon>
    </lineage>
</organism>
<evidence type="ECO:0000259" key="10">
    <source>
        <dbReference type="PROSITE" id="PS50109"/>
    </source>
</evidence>
<keyword evidence="4" id="KW-0808">Transferase</keyword>
<keyword evidence="5" id="KW-0547">Nucleotide-binding</keyword>
<accession>A0ABS8U1V4</accession>
<gene>
    <name evidence="11" type="ORF">LT679_04395</name>
</gene>
<keyword evidence="7 11" id="KW-0067">ATP-binding</keyword>
<dbReference type="Proteomes" id="UP001199919">
    <property type="component" value="Unassembled WGS sequence"/>
</dbReference>
<evidence type="ECO:0000256" key="4">
    <source>
        <dbReference type="ARBA" id="ARBA00022679"/>
    </source>
</evidence>
<dbReference type="Pfam" id="PF02518">
    <property type="entry name" value="HATPase_c"/>
    <property type="match status" value="1"/>
</dbReference>
<evidence type="ECO:0000256" key="3">
    <source>
        <dbReference type="ARBA" id="ARBA00022553"/>
    </source>
</evidence>
<dbReference type="InterPro" id="IPR011712">
    <property type="entry name" value="Sig_transdc_His_kin_sub3_dim/P"/>
</dbReference>
<dbReference type="Gene3D" id="3.30.565.10">
    <property type="entry name" value="Histidine kinase-like ATPase, C-terminal domain"/>
    <property type="match status" value="1"/>
</dbReference>